<dbReference type="Proteomes" id="UP000694941">
    <property type="component" value="Unplaced"/>
</dbReference>
<dbReference type="RefSeq" id="XP_022250796.1">
    <property type="nucleotide sequence ID" value="XM_022395088.1"/>
</dbReference>
<evidence type="ECO:0000313" key="2">
    <source>
        <dbReference type="Proteomes" id="UP000694941"/>
    </source>
</evidence>
<dbReference type="RefSeq" id="XP_022250795.1">
    <property type="nucleotide sequence ID" value="XM_022395087.1"/>
</dbReference>
<sequence length="1476" mass="165128">MASHDVCIHAKQKGSVALSRLRPIFPKTVIVKKVNLNVEPLNNTRIMSSISFNEVKETNKVGCTSEHSPVHSVSAEGSKVVFLNKVKKSCSTNHFEMPGLEILQNKQLCSPYQSLSVKGRGGYLTGKLQNCTRPNTSCETFPDKSLLPSLSTVVSEGLPVTQSSLNCTTPVRTQPQVISSLSVSSQVVGTKYQRIFSVPTSNVSLSVDSENNNLSISNVDLRSKNSVGFTSTQSNIVKKSSVIQTSQRKPLNGNTTFGLFVPIKPKPLLIDTIQRPPKGRTVRELLDSLSQRHIGSKSAPNLSYRKTNNACLKRNNSLLEKVCVRDLFPGSTCQRHDKFNLQLERESGKKVKTIPSYSDTSAFQENTKEIQKEKSSDNHLESFQSSSIKPEYVSVVCSESLSFENEAPSKEMDAEAHTFTTIQFDNSFSNHETDKQQFPTEEIHTVKKEQIECDEKHPVRKKAKTVSGYFVRNDFQEYAKEVQKKQSFSNKHLHSINQIMDYKKEAPSKTALSEMNAETDRFSNIQFDNNSSNHDREKQQFPVEIHTIEKEQMEYYDKHLVQHFEDNNNIIVKQEKEGEKCIPDKHPNTEEGCSVRIKKEVEDEEYLLNQAYNDYTKHVDDDKNKITECVSLVGVPSKNKNCTSSFSSKNHYFSGKGYGIDKTIEMSQENKSVPDCKTLDFESLVNYSEVFGDNVLCRVSLDEITKKAVDLWSINNFDNKLSHQTLNCTSRLNTPKDSKTISDCSSFDDLFLYNLPKNTTEFLHGNIANVDQNDKEQVVEGTFDSSGMELLTKLCDVEKEHNHKKELELNVVKSHALKKSVTDSVPVHFTEINNTVSEENRRECSEVYDDVLNTCSVSEDFVDCEVEFVKIPFSDIKSKPELLDNAANTGHLYITPKTCKIENEISEKICNSSEKYFFVPNDVYKNSLNGEFMQTADALCDPSFVDISEVMEKMSYEDASTYFNLNVQQKNQNIHSSLSCNDENVFVPESNELQSDSVNCTEVGSRSNNDLNDEESHSSCKDLLIIDDNLLKRDISHEERLDCNVFGLDSLQSHLQKKSTASSYVNDDTEKTSFLASLGLKSQSSCEAVIKNFESYKGYLDVLKDKVVSSYLKNPQIPSDRVMSFYHYLCKTGHLRAGKMTFVSEVYRNLRSTSKQHIVDDTLPPKNAILVKEMKTQTSQCNLLASTENDLQGTFPYAHDDKTTLNQDSTTVPPLVLCSTSDTSLYTITSTPVSSPSSASSILWSTSEKKHILTSSPTTIQHSVATTSVSGNDQLYKPAPKQNHYNNSRILINDVSTSINPVENSLSTSQSVTKPKTSTVSTKSTVHTPKPFPKPLLPKPITVVSSVTLPSTIQLSSVYSDCTNFIGQQPTIVTPVITKSTSGCGLVNVGQSVQERAAVLLVPVSKPINCVNGEKFWIAIQPNNSPRTEVLKQNSIMNCASPVNKRELQKRKISEILPDTSDASFITGDDDKSKRD</sequence>
<feature type="region of interest" description="Disordered" evidence="1">
    <location>
        <begin position="1305"/>
        <end position="1332"/>
    </location>
</feature>
<gene>
    <name evidence="3 4 5" type="primary">LOC111087668</name>
</gene>
<keyword evidence="2" id="KW-1185">Reference proteome</keyword>
<evidence type="ECO:0000313" key="4">
    <source>
        <dbReference type="RefSeq" id="XP_022250795.1"/>
    </source>
</evidence>
<organism evidence="2 4">
    <name type="scientific">Limulus polyphemus</name>
    <name type="common">Atlantic horseshoe crab</name>
    <dbReference type="NCBI Taxonomy" id="6850"/>
    <lineage>
        <taxon>Eukaryota</taxon>
        <taxon>Metazoa</taxon>
        <taxon>Ecdysozoa</taxon>
        <taxon>Arthropoda</taxon>
        <taxon>Chelicerata</taxon>
        <taxon>Merostomata</taxon>
        <taxon>Xiphosura</taxon>
        <taxon>Limulidae</taxon>
        <taxon>Limulus</taxon>
    </lineage>
</organism>
<dbReference type="GeneID" id="111087668"/>
<evidence type="ECO:0000313" key="5">
    <source>
        <dbReference type="RefSeq" id="XP_022250796.1"/>
    </source>
</evidence>
<name>A0ABM1T4I9_LIMPO</name>
<protein>
    <submittedName>
        <fullName evidence="3 4">Uncharacterized protein LOC111087668 isoform X1</fullName>
    </submittedName>
</protein>
<feature type="compositionally biased region" description="Low complexity" evidence="1">
    <location>
        <begin position="1307"/>
        <end position="1326"/>
    </location>
</feature>
<dbReference type="RefSeq" id="XP_022250794.1">
    <property type="nucleotide sequence ID" value="XM_022395086.1"/>
</dbReference>
<evidence type="ECO:0000313" key="3">
    <source>
        <dbReference type="RefSeq" id="XP_022250794.1"/>
    </source>
</evidence>
<reference evidence="3 4" key="1">
    <citation type="submission" date="2025-05" db="UniProtKB">
        <authorList>
            <consortium name="RefSeq"/>
        </authorList>
    </citation>
    <scope>IDENTIFICATION</scope>
    <source>
        <tissue evidence="3 4">Muscle</tissue>
    </source>
</reference>
<proteinExistence type="predicted"/>
<accession>A0ABM1T4I9</accession>
<evidence type="ECO:0000256" key="1">
    <source>
        <dbReference type="SAM" id="MobiDB-lite"/>
    </source>
</evidence>